<evidence type="ECO:0000256" key="2">
    <source>
        <dbReference type="SAM" id="Phobius"/>
    </source>
</evidence>
<keyword evidence="2" id="KW-1133">Transmembrane helix</keyword>
<keyword evidence="2" id="KW-0812">Transmembrane</keyword>
<dbReference type="NCBIfam" id="TIGR02876">
    <property type="entry name" value="spore_yqfD"/>
    <property type="match status" value="1"/>
</dbReference>
<evidence type="ECO:0000313" key="3">
    <source>
        <dbReference type="EMBL" id="KUK36731.1"/>
    </source>
</evidence>
<reference evidence="4" key="1">
    <citation type="journal article" date="2015" name="MBio">
        <title>Genome-Resolved Metagenomic Analysis Reveals Roles for Candidate Phyla and Other Microbial Community Members in Biogeochemical Transformations in Oil Reservoirs.</title>
        <authorList>
            <person name="Hu P."/>
            <person name="Tom L."/>
            <person name="Singh A."/>
            <person name="Thomas B.C."/>
            <person name="Baker B.J."/>
            <person name="Piceno Y.M."/>
            <person name="Andersen G.L."/>
            <person name="Banfield J.F."/>
        </authorList>
    </citation>
    <scope>NUCLEOTIDE SEQUENCE [LARGE SCALE GENOMIC DNA]</scope>
</reference>
<dbReference type="InterPro" id="IPR010690">
    <property type="entry name" value="YqfD"/>
</dbReference>
<dbReference type="AlphaFoldDB" id="A0A117LBC3"/>
<proteinExistence type="predicted"/>
<sequence>MFIRKLWAYLLGYLILVIKGEHPERLINLAYTRGVHLWDLCWIDAGTLTAKVYASSFRTLRHIAKKAGCRLRIRRKRGLPFLLFRLRRRRMLLVGAVVFCLILYCLSSFIWTVEVSGTRRISQQKVKELAAEAGLRPGSIRFQVQRDEVVDHLLRELPEIAYAEVNVGPRSRIRISEKQLPEPGVGYCHIVAEKEGVIESVLTLAGQPLVREGDVVRKGQVLISGEISPAPPGQDEQQGEQLPPRQEPRFVQARGIVHARVWYRFYGEAALEEIQERLTGRKTLIFRIKVPGKEVIVYGPREVPYQFCRLRTHRYKLQRWRNISLPVEFVTIEAEEVRHQHVRRSYEEAVKMAAERAREKAVRGLPRDAVTVRRRYKVLGGDEDPVRVVLTIETRESIGVIRKFRPENQTDKTGGKEGV</sequence>
<name>A0A117LBC3_9THEO</name>
<gene>
    <name evidence="3" type="ORF">XD66_0560</name>
</gene>
<evidence type="ECO:0000256" key="1">
    <source>
        <dbReference type="SAM" id="MobiDB-lite"/>
    </source>
</evidence>
<organism evidence="3 4">
    <name type="scientific">Thermacetogenium phaeum</name>
    <dbReference type="NCBI Taxonomy" id="85874"/>
    <lineage>
        <taxon>Bacteria</taxon>
        <taxon>Bacillati</taxon>
        <taxon>Bacillota</taxon>
        <taxon>Clostridia</taxon>
        <taxon>Thermoanaerobacterales</taxon>
        <taxon>Thermoanaerobacteraceae</taxon>
        <taxon>Thermacetogenium</taxon>
    </lineage>
</organism>
<dbReference type="PIRSF" id="PIRSF029895">
    <property type="entry name" value="SpoIV"/>
    <property type="match status" value="1"/>
</dbReference>
<comment type="caution">
    <text evidence="3">The sequence shown here is derived from an EMBL/GenBank/DDBJ whole genome shotgun (WGS) entry which is preliminary data.</text>
</comment>
<keyword evidence="2" id="KW-0472">Membrane</keyword>
<feature type="transmembrane region" description="Helical" evidence="2">
    <location>
        <begin position="91"/>
        <end position="113"/>
    </location>
</feature>
<feature type="region of interest" description="Disordered" evidence="1">
    <location>
        <begin position="226"/>
        <end position="245"/>
    </location>
</feature>
<evidence type="ECO:0000313" key="4">
    <source>
        <dbReference type="Proteomes" id="UP000053326"/>
    </source>
</evidence>
<dbReference type="Pfam" id="PF06898">
    <property type="entry name" value="YqfD"/>
    <property type="match status" value="1"/>
</dbReference>
<dbReference type="EMBL" id="LGFO01000049">
    <property type="protein sequence ID" value="KUK36731.1"/>
    <property type="molecule type" value="Genomic_DNA"/>
</dbReference>
<dbReference type="Proteomes" id="UP000053326">
    <property type="component" value="Unassembled WGS sequence"/>
</dbReference>
<protein>
    <submittedName>
        <fullName evidence="3">Sporulation protein YqfD</fullName>
    </submittedName>
</protein>
<accession>A0A117LBC3</accession>